<feature type="region of interest" description="Disordered" evidence="1">
    <location>
        <begin position="465"/>
        <end position="503"/>
    </location>
</feature>
<dbReference type="Pfam" id="PF14040">
    <property type="entry name" value="DNase_NucA_NucB"/>
    <property type="match status" value="1"/>
</dbReference>
<dbReference type="RefSeq" id="WP_113982838.1">
    <property type="nucleotide sequence ID" value="NZ_QMEY01000010.1"/>
</dbReference>
<feature type="domain" description="Deoxyribonuclease NucA/NucB" evidence="2">
    <location>
        <begin position="491"/>
        <end position="570"/>
    </location>
</feature>
<comment type="caution">
    <text evidence="3">The sequence shown here is derived from an EMBL/GenBank/DDBJ whole genome shotgun (WGS) entry which is preliminary data.</text>
</comment>
<evidence type="ECO:0000259" key="2">
    <source>
        <dbReference type="Pfam" id="PF14040"/>
    </source>
</evidence>
<accession>A0A366LX23</accession>
<sequence>MHLRFRARAAGWIWSGTSPEVETGEYSEVEIPAGKLADGWKVRWRARATAEGVNGPWTNWHNLTIDVTKPILEGEYASPTSGNGGTATTLTPMFTGYIDDPAGRPGVMTVQVEHAPEVPGQGSGLIWSGTSPEVETGEYSEVEIPAGKLADGWKVRWRARATAEGVNGPWTNWHNLTIDLTESTTIPKDTAGSLQADPIAGPWPTWSNNRVTLADCWNNKIANSKKKFPYGWVRDSYNWCSVRTLGKVRVVKNQGSCGCETKVKGKIEFLFSVVGHTFAGGKKDSPQAEIDQNNGGINSRTMKIWARIDQIHVKGIDGSIAWPESSTITLHMPPATGDDMNCTLTRGGSRTSTLAEWRTSPQQYFEYISYKTPSAGPHKLSVCTFKPTLIAGYIPGQTSDPYINTKMSDISVRCDTSEDLKDRYGGCAFVEFTPTFTAPLIYAWKNGEPVINESADLIRRAIEEPANTYPKKHDEPKIIPGTPDKGPLHRSNSKDRETKNRNKSRTYCAQMLAEIKEPKPVDRDCDEFPFAATHEGSDGPVTNRNVAVDYIIWDHNVKVGAKLRWFWQDYRVFGSDPTNGTDRTNAFERFYVSTPH</sequence>
<organism evidence="3 4">
    <name type="scientific">Spongiactinospora rosea</name>
    <dbReference type="NCBI Taxonomy" id="2248750"/>
    <lineage>
        <taxon>Bacteria</taxon>
        <taxon>Bacillati</taxon>
        <taxon>Actinomycetota</taxon>
        <taxon>Actinomycetes</taxon>
        <taxon>Streptosporangiales</taxon>
        <taxon>Streptosporangiaceae</taxon>
        <taxon>Spongiactinospora</taxon>
    </lineage>
</organism>
<gene>
    <name evidence="3" type="ORF">DP939_23015</name>
</gene>
<evidence type="ECO:0000313" key="3">
    <source>
        <dbReference type="EMBL" id="RBQ17742.1"/>
    </source>
</evidence>
<dbReference type="InterPro" id="IPR029476">
    <property type="entry name" value="DNase_NucA_NucB"/>
</dbReference>
<evidence type="ECO:0000256" key="1">
    <source>
        <dbReference type="SAM" id="MobiDB-lite"/>
    </source>
</evidence>
<name>A0A366LX23_9ACTN</name>
<reference evidence="3 4" key="1">
    <citation type="submission" date="2018-06" db="EMBL/GenBank/DDBJ databases">
        <title>Sphaerisporangium craniellae sp. nov., isolated from a marine sponge in the South China Sea.</title>
        <authorList>
            <person name="Li L."/>
        </authorList>
    </citation>
    <scope>NUCLEOTIDE SEQUENCE [LARGE SCALE GENOMIC DNA]</scope>
    <source>
        <strain evidence="3 4">LHW63015</strain>
    </source>
</reference>
<dbReference type="EMBL" id="QMEY01000010">
    <property type="protein sequence ID" value="RBQ17742.1"/>
    <property type="molecule type" value="Genomic_DNA"/>
</dbReference>
<evidence type="ECO:0000313" key="4">
    <source>
        <dbReference type="Proteomes" id="UP000253303"/>
    </source>
</evidence>
<keyword evidence="4" id="KW-1185">Reference proteome</keyword>
<dbReference type="Proteomes" id="UP000253303">
    <property type="component" value="Unassembled WGS sequence"/>
</dbReference>
<dbReference type="AlphaFoldDB" id="A0A366LX23"/>
<protein>
    <recommendedName>
        <fullName evidence="2">Deoxyribonuclease NucA/NucB domain-containing protein</fullName>
    </recommendedName>
</protein>
<proteinExistence type="predicted"/>